<feature type="domain" description="HTH cro/C1-type" evidence="1">
    <location>
        <begin position="6"/>
        <end position="61"/>
    </location>
</feature>
<evidence type="ECO:0000313" key="3">
    <source>
        <dbReference type="Proteomes" id="UP001497444"/>
    </source>
</evidence>
<keyword evidence="3" id="KW-1185">Reference proteome</keyword>
<dbReference type="Gene3D" id="1.10.260.40">
    <property type="entry name" value="lambda repressor-like DNA-binding domains"/>
    <property type="match status" value="1"/>
</dbReference>
<organism evidence="2 3">
    <name type="scientific">Sphagnum jensenii</name>
    <dbReference type="NCBI Taxonomy" id="128206"/>
    <lineage>
        <taxon>Eukaryota</taxon>
        <taxon>Viridiplantae</taxon>
        <taxon>Streptophyta</taxon>
        <taxon>Embryophyta</taxon>
        <taxon>Bryophyta</taxon>
        <taxon>Sphagnophytina</taxon>
        <taxon>Sphagnopsida</taxon>
        <taxon>Sphagnales</taxon>
        <taxon>Sphagnaceae</taxon>
        <taxon>Sphagnum</taxon>
    </lineage>
</organism>
<proteinExistence type="predicted"/>
<dbReference type="SUPFAM" id="SSF47413">
    <property type="entry name" value="lambda repressor-like DNA-binding domains"/>
    <property type="match status" value="1"/>
</dbReference>
<evidence type="ECO:0000313" key="2">
    <source>
        <dbReference type="EMBL" id="CAK9252018.1"/>
    </source>
</evidence>
<evidence type="ECO:0000259" key="1">
    <source>
        <dbReference type="SMART" id="SM00530"/>
    </source>
</evidence>
<dbReference type="InterPro" id="IPR010982">
    <property type="entry name" value="Lambda_DNA-bd_dom_sf"/>
</dbReference>
<protein>
    <recommendedName>
        <fullName evidence="1">HTH cro/C1-type domain-containing protein</fullName>
    </recommendedName>
</protein>
<accession>A0ABP0VC44</accession>
<dbReference type="SMART" id="SM00530">
    <property type="entry name" value="HTH_XRE"/>
    <property type="match status" value="1"/>
</dbReference>
<dbReference type="InterPro" id="IPR001387">
    <property type="entry name" value="Cro/C1-type_HTH"/>
</dbReference>
<reference evidence="2" key="1">
    <citation type="submission" date="2024-02" db="EMBL/GenBank/DDBJ databases">
        <authorList>
            <consortium name="ELIXIR-Norway"/>
            <consortium name="Elixir Norway"/>
        </authorList>
    </citation>
    <scope>NUCLEOTIDE SEQUENCE</scope>
</reference>
<dbReference type="CDD" id="cd00093">
    <property type="entry name" value="HTH_XRE"/>
    <property type="match status" value="1"/>
</dbReference>
<dbReference type="Proteomes" id="UP001497444">
    <property type="component" value="Unassembled WGS sequence"/>
</dbReference>
<sequence length="100" mass="11358">MDFAHRLKDLMRKRGLRTVDLARGIDRSPKTLSDWLAGRLPRDFEGIRAAAKFLGVSVHYMLYGEEDTATPLNKLYEAATITGVYELTVKKVKELETESD</sequence>
<dbReference type="EMBL" id="CAXAQS010000539">
    <property type="protein sequence ID" value="CAK9252018.1"/>
    <property type="molecule type" value="Genomic_DNA"/>
</dbReference>
<comment type="caution">
    <text evidence="2">The sequence shown here is derived from an EMBL/GenBank/DDBJ whole genome shotgun (WGS) entry which is preliminary data.</text>
</comment>
<gene>
    <name evidence="2" type="ORF">CSSPJE1EN1_LOCUS27396</name>
</gene>
<dbReference type="Pfam" id="PF13560">
    <property type="entry name" value="HTH_31"/>
    <property type="match status" value="1"/>
</dbReference>
<name>A0ABP0VC44_9BRYO</name>